<dbReference type="PATRIC" id="fig|89059.3.peg.2333"/>
<dbReference type="PROSITE" id="PS50995">
    <property type="entry name" value="HTH_MARR_2"/>
    <property type="match status" value="1"/>
</dbReference>
<protein>
    <submittedName>
        <fullName evidence="5">MarR family transcriptional regulator</fullName>
    </submittedName>
    <submittedName>
        <fullName evidence="6">Transcriptional regulator, MarR family</fullName>
    </submittedName>
</protein>
<dbReference type="Proteomes" id="UP000051491">
    <property type="component" value="Unassembled WGS sequence"/>
</dbReference>
<dbReference type="PANTHER" id="PTHR42756">
    <property type="entry name" value="TRANSCRIPTIONAL REGULATOR, MARR"/>
    <property type="match status" value="1"/>
</dbReference>
<dbReference type="SUPFAM" id="SSF46785">
    <property type="entry name" value="Winged helix' DNA-binding domain"/>
    <property type="match status" value="1"/>
</dbReference>
<dbReference type="GO" id="GO:0003700">
    <property type="term" value="F:DNA-binding transcription factor activity"/>
    <property type="evidence" value="ECO:0007669"/>
    <property type="project" value="InterPro"/>
</dbReference>
<feature type="domain" description="HTH marR-type" evidence="4">
    <location>
        <begin position="1"/>
        <end position="134"/>
    </location>
</feature>
<evidence type="ECO:0000256" key="3">
    <source>
        <dbReference type="ARBA" id="ARBA00023163"/>
    </source>
</evidence>
<evidence type="ECO:0000313" key="7">
    <source>
        <dbReference type="Proteomes" id="UP000051491"/>
    </source>
</evidence>
<dbReference type="STRING" id="89059.LAC1533_0350"/>
<dbReference type="RefSeq" id="WP_010494872.1">
    <property type="nucleotide sequence ID" value="NZ_CP173417.1"/>
</dbReference>
<dbReference type="InterPro" id="IPR036388">
    <property type="entry name" value="WH-like_DNA-bd_sf"/>
</dbReference>
<keyword evidence="3" id="KW-0804">Transcription</keyword>
<dbReference type="EMBL" id="JQBK01000091">
    <property type="protein sequence ID" value="KRN81019.1"/>
    <property type="molecule type" value="Genomic_DNA"/>
</dbReference>
<evidence type="ECO:0000313" key="6">
    <source>
        <dbReference type="EMBL" id="SFV39770.1"/>
    </source>
</evidence>
<name>A0A0R2JVP8_9LACO</name>
<reference evidence="5 7" key="1">
    <citation type="journal article" date="2015" name="Genome Announc.">
        <title>Expanding the biotechnology potential of lactobacilli through comparative genomics of 213 strains and associated genera.</title>
        <authorList>
            <person name="Sun Z."/>
            <person name="Harris H.M."/>
            <person name="McCann A."/>
            <person name="Guo C."/>
            <person name="Argimon S."/>
            <person name="Zhang W."/>
            <person name="Yang X."/>
            <person name="Jeffery I.B."/>
            <person name="Cooney J.C."/>
            <person name="Kagawa T.F."/>
            <person name="Liu W."/>
            <person name="Song Y."/>
            <person name="Salvetti E."/>
            <person name="Wrobel A."/>
            <person name="Rasinkangas P."/>
            <person name="Parkhill J."/>
            <person name="Rea M.C."/>
            <person name="O'Sullivan O."/>
            <person name="Ritari J."/>
            <person name="Douillard F.P."/>
            <person name="Paul Ross R."/>
            <person name="Yang R."/>
            <person name="Briner A.E."/>
            <person name="Felis G.E."/>
            <person name="de Vos W.M."/>
            <person name="Barrangou R."/>
            <person name="Klaenhammer T.R."/>
            <person name="Caufield P.W."/>
            <person name="Cui Y."/>
            <person name="Zhang H."/>
            <person name="O'Toole P.W."/>
        </authorList>
    </citation>
    <scope>NUCLEOTIDE SEQUENCE [LARGE SCALE GENOMIC DNA]</scope>
    <source>
        <strain evidence="5 7">DSM 15353</strain>
    </source>
</reference>
<dbReference type="AlphaFoldDB" id="A0A0R2JVP8"/>
<evidence type="ECO:0000256" key="2">
    <source>
        <dbReference type="ARBA" id="ARBA00023125"/>
    </source>
</evidence>
<organism evidence="5 7">
    <name type="scientific">Ligilactobacillus acidipiscis</name>
    <dbReference type="NCBI Taxonomy" id="89059"/>
    <lineage>
        <taxon>Bacteria</taxon>
        <taxon>Bacillati</taxon>
        <taxon>Bacillota</taxon>
        <taxon>Bacilli</taxon>
        <taxon>Lactobacillales</taxon>
        <taxon>Lactobacillaceae</taxon>
        <taxon>Ligilactobacillus</taxon>
    </lineage>
</organism>
<keyword evidence="1" id="KW-0805">Transcription regulation</keyword>
<accession>A0A0R2JVP8</accession>
<dbReference type="GO" id="GO:0003677">
    <property type="term" value="F:DNA binding"/>
    <property type="evidence" value="ECO:0007669"/>
    <property type="project" value="UniProtKB-KW"/>
</dbReference>
<dbReference type="Gene3D" id="1.10.10.10">
    <property type="entry name" value="Winged helix-like DNA-binding domain superfamily/Winged helix DNA-binding domain"/>
    <property type="match status" value="1"/>
</dbReference>
<dbReference type="GeneID" id="95348438"/>
<dbReference type="InterPro" id="IPR023187">
    <property type="entry name" value="Tscrpt_reg_MarR-type_CS"/>
</dbReference>
<dbReference type="InterPro" id="IPR036390">
    <property type="entry name" value="WH_DNA-bd_sf"/>
</dbReference>
<dbReference type="Proteomes" id="UP000190935">
    <property type="component" value="Chromosome I"/>
</dbReference>
<proteinExistence type="predicted"/>
<dbReference type="KEGG" id="laca:LAC1533_0350"/>
<evidence type="ECO:0000256" key="1">
    <source>
        <dbReference type="ARBA" id="ARBA00023015"/>
    </source>
</evidence>
<dbReference type="EMBL" id="LT630287">
    <property type="protein sequence ID" value="SFV39770.1"/>
    <property type="molecule type" value="Genomic_DNA"/>
</dbReference>
<evidence type="ECO:0000313" key="8">
    <source>
        <dbReference type="Proteomes" id="UP000190935"/>
    </source>
</evidence>
<gene>
    <name evidence="5" type="ORF">IV43_GL002212</name>
    <name evidence="6" type="ORF">LAC1533_0350</name>
</gene>
<reference evidence="6" key="3">
    <citation type="submission" date="2016-11" db="EMBL/GenBank/DDBJ databases">
        <authorList>
            <person name="Jaros S."/>
            <person name="Januszkiewicz K."/>
            <person name="Wedrychowicz H."/>
        </authorList>
    </citation>
    <scope>NUCLEOTIDE SEQUENCE [LARGE SCALE GENOMIC DNA]</scope>
    <source>
        <strain evidence="6">ACA-DC 1533</strain>
    </source>
</reference>
<dbReference type="OrthoDB" id="3254893at2"/>
<dbReference type="PROSITE" id="PS01117">
    <property type="entry name" value="HTH_MARR_1"/>
    <property type="match status" value="1"/>
</dbReference>
<dbReference type="SMART" id="SM00347">
    <property type="entry name" value="HTH_MARR"/>
    <property type="match status" value="1"/>
</dbReference>
<evidence type="ECO:0000313" key="5">
    <source>
        <dbReference type="EMBL" id="KRN81019.1"/>
    </source>
</evidence>
<dbReference type="Pfam" id="PF12802">
    <property type="entry name" value="MarR_2"/>
    <property type="match status" value="1"/>
</dbReference>
<dbReference type="PANTHER" id="PTHR42756:SF1">
    <property type="entry name" value="TRANSCRIPTIONAL REPRESSOR OF EMRAB OPERON"/>
    <property type="match status" value="1"/>
</dbReference>
<keyword evidence="2" id="KW-0238">DNA-binding</keyword>
<sequence length="188" mass="22354">MDEITEQFLIFIRLFRRYTSYHHKNLGKYGNFLQGQGRILAVLKMRPDISQKDLTYLLAIRPQSLGELLVKLERNELIERHPAQEDRRIMMIHLTAKGKKVSEKMDEAHNIALFNKLTKEEQVQFSQLLGKLSNAMQEELPEGDKNERFYEDPQKHFEMFKQFQKTHGDLPVKFFETETKNKCCQKHK</sequence>
<evidence type="ECO:0000259" key="4">
    <source>
        <dbReference type="PROSITE" id="PS50995"/>
    </source>
</evidence>
<reference evidence="8" key="2">
    <citation type="submission" date="2016-11" db="EMBL/GenBank/DDBJ databases">
        <authorList>
            <person name="Papadimitriou K."/>
        </authorList>
    </citation>
    <scope>NUCLEOTIDE SEQUENCE [LARGE SCALE GENOMIC DNA]</scope>
    <source>
        <strain evidence="8">ACA-DC 1533</strain>
    </source>
</reference>
<dbReference type="InterPro" id="IPR000835">
    <property type="entry name" value="HTH_MarR-typ"/>
</dbReference>